<proteinExistence type="predicted"/>
<accession>A0ABP5BAV0</accession>
<feature type="signal peptide" evidence="1">
    <location>
        <begin position="1"/>
        <end position="29"/>
    </location>
</feature>
<reference evidence="3" key="1">
    <citation type="journal article" date="2019" name="Int. J. Syst. Evol. Microbiol.">
        <title>The Global Catalogue of Microorganisms (GCM) 10K type strain sequencing project: providing services to taxonomists for standard genome sequencing and annotation.</title>
        <authorList>
            <consortium name="The Broad Institute Genomics Platform"/>
            <consortium name="The Broad Institute Genome Sequencing Center for Infectious Disease"/>
            <person name="Wu L."/>
            <person name="Ma J."/>
        </authorList>
    </citation>
    <scope>NUCLEOTIDE SEQUENCE [LARGE SCALE GENOMIC DNA]</scope>
    <source>
        <strain evidence="3">JCM 14900</strain>
    </source>
</reference>
<comment type="caution">
    <text evidence="2">The sequence shown here is derived from an EMBL/GenBank/DDBJ whole genome shotgun (WGS) entry which is preliminary data.</text>
</comment>
<dbReference type="Proteomes" id="UP001501343">
    <property type="component" value="Unassembled WGS sequence"/>
</dbReference>
<organism evidence="2 3">
    <name type="scientific">Microbacterium aoyamense</name>
    <dbReference type="NCBI Taxonomy" id="344166"/>
    <lineage>
        <taxon>Bacteria</taxon>
        <taxon>Bacillati</taxon>
        <taxon>Actinomycetota</taxon>
        <taxon>Actinomycetes</taxon>
        <taxon>Micrococcales</taxon>
        <taxon>Microbacteriaceae</taxon>
        <taxon>Microbacterium</taxon>
    </lineage>
</organism>
<keyword evidence="1" id="KW-0732">Signal</keyword>
<evidence type="ECO:0008006" key="4">
    <source>
        <dbReference type="Google" id="ProtNLM"/>
    </source>
</evidence>
<dbReference type="EMBL" id="BAAAOF010000008">
    <property type="protein sequence ID" value="GAA1939240.1"/>
    <property type="molecule type" value="Genomic_DNA"/>
</dbReference>
<protein>
    <recommendedName>
        <fullName evidence="4">Secreted protein</fullName>
    </recommendedName>
</protein>
<evidence type="ECO:0000313" key="2">
    <source>
        <dbReference type="EMBL" id="GAA1939240.1"/>
    </source>
</evidence>
<evidence type="ECO:0000256" key="1">
    <source>
        <dbReference type="SAM" id="SignalP"/>
    </source>
</evidence>
<gene>
    <name evidence="2" type="ORF">GCM10009775_34150</name>
</gene>
<feature type="chain" id="PRO_5046454252" description="Secreted protein" evidence="1">
    <location>
        <begin position="30"/>
        <end position="143"/>
    </location>
</feature>
<name>A0ABP5BAV0_9MICO</name>
<dbReference type="PROSITE" id="PS51257">
    <property type="entry name" value="PROKAR_LIPOPROTEIN"/>
    <property type="match status" value="1"/>
</dbReference>
<keyword evidence="3" id="KW-1185">Reference proteome</keyword>
<evidence type="ECO:0000313" key="3">
    <source>
        <dbReference type="Proteomes" id="UP001501343"/>
    </source>
</evidence>
<sequence>MKPRFAGLAVVASALLLAGCAAGTQPVPADNPSSIQPSASDAELPTTCPPDLDVLPEMTVADTQDVDSKETVACTDESSAPTPYVLGLGWDELLPLDGVELPARVEISKDRGPVECSEVPGNMAVVLNGTWYLARQPSCPQLG</sequence>